<feature type="compositionally biased region" description="Basic and acidic residues" evidence="4">
    <location>
        <begin position="1201"/>
        <end position="1213"/>
    </location>
</feature>
<dbReference type="PANTHER" id="PTHR13213">
    <property type="entry name" value="MYB-BINDING PROTEIN 1A FAMILY MEMBER"/>
    <property type="match status" value="1"/>
</dbReference>
<dbReference type="GeneID" id="114799340"/>
<dbReference type="SUPFAM" id="SSF48371">
    <property type="entry name" value="ARM repeat"/>
    <property type="match status" value="1"/>
</dbReference>
<comment type="similarity">
    <text evidence="2">Belongs to the MYBBP1A family.</text>
</comment>
<evidence type="ECO:0000256" key="1">
    <source>
        <dbReference type="ARBA" id="ARBA00004123"/>
    </source>
</evidence>
<name>A0AAY4DCE3_9TELE</name>
<reference evidence="5" key="3">
    <citation type="submission" date="2025-09" db="UniProtKB">
        <authorList>
            <consortium name="Ensembl"/>
        </authorList>
    </citation>
    <scope>IDENTIFICATION</scope>
</reference>
<dbReference type="GO" id="GO:0005730">
    <property type="term" value="C:nucleolus"/>
    <property type="evidence" value="ECO:0007669"/>
    <property type="project" value="InterPro"/>
</dbReference>
<dbReference type="GO" id="GO:0043565">
    <property type="term" value="F:sequence-specific DNA binding"/>
    <property type="evidence" value="ECO:0007669"/>
    <property type="project" value="TreeGrafter"/>
</dbReference>
<evidence type="ECO:0000313" key="6">
    <source>
        <dbReference type="Proteomes" id="UP000694580"/>
    </source>
</evidence>
<evidence type="ECO:0000313" key="5">
    <source>
        <dbReference type="Ensembl" id="ENSDCDP00010042819.1"/>
    </source>
</evidence>
<reference evidence="5" key="2">
    <citation type="submission" date="2025-08" db="UniProtKB">
        <authorList>
            <consortium name="Ensembl"/>
        </authorList>
    </citation>
    <scope>IDENTIFICATION</scope>
</reference>
<dbReference type="PANTHER" id="PTHR13213:SF2">
    <property type="entry name" value="MYB-BINDING PROTEIN 1A"/>
    <property type="match status" value="1"/>
</dbReference>
<keyword evidence="6" id="KW-1185">Reference proteome</keyword>
<evidence type="ECO:0000256" key="2">
    <source>
        <dbReference type="ARBA" id="ARBA00006809"/>
    </source>
</evidence>
<evidence type="ECO:0000256" key="3">
    <source>
        <dbReference type="ARBA" id="ARBA00023242"/>
    </source>
</evidence>
<organism evidence="5 6">
    <name type="scientific">Denticeps clupeoides</name>
    <name type="common">denticle herring</name>
    <dbReference type="NCBI Taxonomy" id="299321"/>
    <lineage>
        <taxon>Eukaryota</taxon>
        <taxon>Metazoa</taxon>
        <taxon>Chordata</taxon>
        <taxon>Craniata</taxon>
        <taxon>Vertebrata</taxon>
        <taxon>Euteleostomi</taxon>
        <taxon>Actinopterygii</taxon>
        <taxon>Neopterygii</taxon>
        <taxon>Teleostei</taxon>
        <taxon>Clupei</taxon>
        <taxon>Clupeiformes</taxon>
        <taxon>Denticipitoidei</taxon>
        <taxon>Denticipitidae</taxon>
        <taxon>Denticeps</taxon>
    </lineage>
</organism>
<feature type="compositionally biased region" description="Basic residues" evidence="4">
    <location>
        <begin position="1228"/>
        <end position="1242"/>
    </location>
</feature>
<keyword evidence="3" id="KW-0539">Nucleus</keyword>
<feature type="region of interest" description="Disordered" evidence="4">
    <location>
        <begin position="717"/>
        <end position="775"/>
    </location>
</feature>
<dbReference type="GO" id="GO:0003723">
    <property type="term" value="F:RNA binding"/>
    <property type="evidence" value="ECO:0007669"/>
    <property type="project" value="TreeGrafter"/>
</dbReference>
<feature type="compositionally biased region" description="Basic residues" evidence="4">
    <location>
        <begin position="1181"/>
        <end position="1199"/>
    </location>
</feature>
<dbReference type="AlphaFoldDB" id="A0AAY4DCE3"/>
<dbReference type="InterPro" id="IPR007015">
    <property type="entry name" value="DNA_pol_V/MYBBP1A"/>
</dbReference>
<dbReference type="RefSeq" id="XP_028851729.1">
    <property type="nucleotide sequence ID" value="XM_028995896.1"/>
</dbReference>
<evidence type="ECO:0008006" key="7">
    <source>
        <dbReference type="Google" id="ProtNLM"/>
    </source>
</evidence>
<proteinExistence type="inferred from homology"/>
<dbReference type="GO" id="GO:0003714">
    <property type="term" value="F:transcription corepressor activity"/>
    <property type="evidence" value="ECO:0007669"/>
    <property type="project" value="TreeGrafter"/>
</dbReference>
<comment type="subcellular location">
    <subcellularLocation>
        <location evidence="1">Nucleus</location>
    </subcellularLocation>
</comment>
<dbReference type="Proteomes" id="UP000694580">
    <property type="component" value="Chromosome 11"/>
</dbReference>
<dbReference type="Pfam" id="PF04931">
    <property type="entry name" value="DNA_pol_phi"/>
    <property type="match status" value="1"/>
</dbReference>
<feature type="region of interest" description="Disordered" evidence="4">
    <location>
        <begin position="1170"/>
        <end position="1269"/>
    </location>
</feature>
<accession>A0AAY4DCE3</accession>
<gene>
    <name evidence="5" type="primary">MYBBP1A</name>
</gene>
<protein>
    <recommendedName>
        <fullName evidence="7">Myb-binding protein 1A</fullName>
    </recommendedName>
</protein>
<reference evidence="5 6" key="1">
    <citation type="submission" date="2020-06" db="EMBL/GenBank/DDBJ databases">
        <authorList>
            <consortium name="Wellcome Sanger Institute Data Sharing"/>
        </authorList>
    </citation>
    <scope>NUCLEOTIDE SEQUENCE [LARGE SCALE GENOMIC DNA]</scope>
</reference>
<evidence type="ECO:0000256" key="4">
    <source>
        <dbReference type="SAM" id="MobiDB-lite"/>
    </source>
</evidence>
<dbReference type="Ensembl" id="ENSDCDT00010052867.1">
    <property type="protein sequence ID" value="ENSDCDP00010042819.1"/>
    <property type="gene ID" value="ENSDCDG00010026845.1"/>
</dbReference>
<sequence length="1269" mass="142620">MAVTLHEDMDEVEKEPVRPKVTDSKGILQKNREFLDFFWDIAKPEREIRLKAIEGLIAYLKKIDKSDELKYALQRLVDGLAHGREAARCGYSVALAQLLSVFEDIGLQTILDQIKGKHNLQTVNKKQVRNVAFGNFFGVLALSQSTRLAKEPQVLLECVRLLQKISLYREHLQDLPRKTMVDLLSETPQEVFEEVLLGALQTDLTAALSSPEHLELLLVAMQKFPDVLKPKKLKKLLGSTSVINSENIPKLVQVLKMAAQSMKKERLLPAVAGDLLQLSLREGSFQLFWSEAVINGLLKDQTGPSHYLCFRLLGSALPHLSTEQLQNVLTGEVMKQYGEHVLSAQLPDRFKFTPEMDEYVSAFLQGCPDSDRQLAVVVGFSLLTNQGHPVIPTHWKVVEFLGPEALKSYVGWLKDMFLEPKMEVCLDFVTRRQKEKQESEAVNVERIFRLRKWIVPRLTSIVDNNQVKKDEDLVMDIARFIFCHAFFVIKKKSTDIPETENVPSVPLDEKSRAVVVNAFFGLLHHLNHLPVLGEPTKVETLNKKPVLGVKADGCMWLSSLVQYADLLLGKPKCLQCHLSFTPEQRKAWDGMIQSVEALQKKAKKSQSPEVSAFQQLFLLVGMNLFKSPQESVELIHDIQSCVAKVQAKKARKKKASTEDDGEEPHWVEVLVEILLSLLSQPSRLIRSICKTVFSRVCPHVTQNAISAILDVLDPTKDSEESGVVVTDEKDEPRKEKGKEEATAKGEDQEEDGDESDSSDDDEEEDEAMEDEVDPNFRLELMKVLQGSGAVATEEDNSDDEELDDEAMMKLDSSIASLFAEQKKKIQAKKEEKERLRKEKTLVRDFKIKVLDLVEIFLLRQSTSPLVLGMIEPLLAVIESGMSSETEQQEQDFLRKAADIFRNQLCRGKQYCKNVEDRQAELHDMLEKLLSRAQKLSDSSISLFYFSASLYLLKVLRGGVQAQTDSGDTSEEGKTAEIVEVGGMGNVDVERVTARYTDALVSFMTRRNSPLTGAMFMDLFSRFPTLCKNLLDTAVEYITGGAREHQQGQACAVVLKGLQSNEVQKMVAGDRWTGICQTTVDKVTETLGKGFEVKNKMILEKMTKALELSLFLVKTIHHQNLAVDLQPLRNTLQSLNKNEAFQKSGHMEDTYWGVMKMFGVQKPKLVKMKKAEEEVEKGPTTKAKKKGFLPETKKRKHSKKPVVLEEKIVGEKGKPAASPAPAGDGEQGKKKKRKRNKNRKRKHSEGAEAPAQSPAKKTKKKAAKQGAAKS</sequence>
<dbReference type="InterPro" id="IPR016024">
    <property type="entry name" value="ARM-type_fold"/>
</dbReference>
<dbReference type="GeneTree" id="ENSGT00390000017457"/>
<feature type="compositionally biased region" description="Acidic residues" evidence="4">
    <location>
        <begin position="747"/>
        <end position="773"/>
    </location>
</feature>
<feature type="compositionally biased region" description="Basic and acidic residues" evidence="4">
    <location>
        <begin position="726"/>
        <end position="746"/>
    </location>
</feature>